<keyword evidence="2" id="KW-1185">Reference proteome</keyword>
<organism evidence="1 2">
    <name type="scientific">Racocetra persica</name>
    <dbReference type="NCBI Taxonomy" id="160502"/>
    <lineage>
        <taxon>Eukaryota</taxon>
        <taxon>Fungi</taxon>
        <taxon>Fungi incertae sedis</taxon>
        <taxon>Mucoromycota</taxon>
        <taxon>Glomeromycotina</taxon>
        <taxon>Glomeromycetes</taxon>
        <taxon>Diversisporales</taxon>
        <taxon>Gigasporaceae</taxon>
        <taxon>Racocetra</taxon>
    </lineage>
</organism>
<protein>
    <submittedName>
        <fullName evidence="1">6013_t:CDS:1</fullName>
    </submittedName>
</protein>
<evidence type="ECO:0000313" key="2">
    <source>
        <dbReference type="Proteomes" id="UP000789920"/>
    </source>
</evidence>
<accession>A0ACA9NTQ2</accession>
<reference evidence="1" key="1">
    <citation type="submission" date="2021-06" db="EMBL/GenBank/DDBJ databases">
        <authorList>
            <person name="Kallberg Y."/>
            <person name="Tangrot J."/>
            <person name="Rosling A."/>
        </authorList>
    </citation>
    <scope>NUCLEOTIDE SEQUENCE</scope>
    <source>
        <strain evidence="1">MA461A</strain>
    </source>
</reference>
<comment type="caution">
    <text evidence="1">The sequence shown here is derived from an EMBL/GenBank/DDBJ whole genome shotgun (WGS) entry which is preliminary data.</text>
</comment>
<sequence>MALPVENSLFQKYGEDEIEILDNFYGQSKNISGNLIPAILNSENLNYEWLSVRFLLTNYKNLNFLEAWKHIFFDLSTFNEIYPETAKPKLENFNFQLAYQEWCKLDHRIK</sequence>
<dbReference type="Proteomes" id="UP000789920">
    <property type="component" value="Unassembled WGS sequence"/>
</dbReference>
<dbReference type="EMBL" id="CAJVQC010016484">
    <property type="protein sequence ID" value="CAG8676854.1"/>
    <property type="molecule type" value="Genomic_DNA"/>
</dbReference>
<evidence type="ECO:0000313" key="1">
    <source>
        <dbReference type="EMBL" id="CAG8676854.1"/>
    </source>
</evidence>
<name>A0ACA9NTQ2_9GLOM</name>
<proteinExistence type="predicted"/>
<gene>
    <name evidence="1" type="ORF">RPERSI_LOCUS8929</name>
</gene>